<evidence type="ECO:0000259" key="2">
    <source>
        <dbReference type="Pfam" id="PF03732"/>
    </source>
</evidence>
<name>A0ABD2VJW6_9SOLN</name>
<protein>
    <recommendedName>
        <fullName evidence="2">Retrotransposon gag domain-containing protein</fullName>
    </recommendedName>
</protein>
<feature type="region of interest" description="Disordered" evidence="1">
    <location>
        <begin position="57"/>
        <end position="79"/>
    </location>
</feature>
<gene>
    <name evidence="3" type="ORF">AABB24_000528</name>
</gene>
<dbReference type="AlphaFoldDB" id="A0ABD2VJW6"/>
<accession>A0ABD2VJW6</accession>
<comment type="caution">
    <text evidence="3">The sequence shown here is derived from an EMBL/GenBank/DDBJ whole genome shotgun (WGS) entry which is preliminary data.</text>
</comment>
<organism evidence="3 4">
    <name type="scientific">Solanum stoloniferum</name>
    <dbReference type="NCBI Taxonomy" id="62892"/>
    <lineage>
        <taxon>Eukaryota</taxon>
        <taxon>Viridiplantae</taxon>
        <taxon>Streptophyta</taxon>
        <taxon>Embryophyta</taxon>
        <taxon>Tracheophyta</taxon>
        <taxon>Spermatophyta</taxon>
        <taxon>Magnoliopsida</taxon>
        <taxon>eudicotyledons</taxon>
        <taxon>Gunneridae</taxon>
        <taxon>Pentapetalae</taxon>
        <taxon>asterids</taxon>
        <taxon>lamiids</taxon>
        <taxon>Solanales</taxon>
        <taxon>Solanaceae</taxon>
        <taxon>Solanoideae</taxon>
        <taxon>Solaneae</taxon>
        <taxon>Solanum</taxon>
    </lineage>
</organism>
<reference evidence="3 4" key="1">
    <citation type="submission" date="2024-05" db="EMBL/GenBank/DDBJ databases">
        <title>De novo assembly of an allotetraploid wild potato.</title>
        <authorList>
            <person name="Hosaka A.J."/>
        </authorList>
    </citation>
    <scope>NUCLEOTIDE SEQUENCE [LARGE SCALE GENOMIC DNA]</scope>
    <source>
        <tissue evidence="3">Young leaves</tissue>
    </source>
</reference>
<evidence type="ECO:0000256" key="1">
    <source>
        <dbReference type="SAM" id="MobiDB-lite"/>
    </source>
</evidence>
<dbReference type="PANTHER" id="PTHR33223">
    <property type="entry name" value="CCHC-TYPE DOMAIN-CONTAINING PROTEIN"/>
    <property type="match status" value="1"/>
</dbReference>
<evidence type="ECO:0000313" key="3">
    <source>
        <dbReference type="EMBL" id="KAL3379916.1"/>
    </source>
</evidence>
<dbReference type="PANTHER" id="PTHR33223:SF8">
    <property type="entry name" value="OS04G0172440 PROTEIN"/>
    <property type="match status" value="1"/>
</dbReference>
<evidence type="ECO:0000313" key="4">
    <source>
        <dbReference type="Proteomes" id="UP001627284"/>
    </source>
</evidence>
<dbReference type="Proteomes" id="UP001627284">
    <property type="component" value="Unassembled WGS sequence"/>
</dbReference>
<dbReference type="Pfam" id="PF03732">
    <property type="entry name" value="Retrotrans_gag"/>
    <property type="match status" value="1"/>
</dbReference>
<sequence>MVDNNSSNERVETSEGGQLPSDLVLRLERKILDLEEEVAHMRDLAKLSISLGTQFGENIDNPPHSNQTTMPNNPPTNVPRPEPTHPNIFPPLHAQNTQIPFYHYHQQTKPPIPEPVPNINPSYTPGNNNLNPIYVDTAPLTHNYHESKSSHKDILIKTLTERLDNLDSRVQHVEGRKRLGGLSYEDLCIHPDVELPEGYKLPKFEVFNGIGDPKAHLRMYCEKLVGVGRDERILMKLFMRSLTGEALSWYIEQDPRKWDEWVDMTTDFMNRFGFNVENAPDWFYIQNLKKKPSESFRDYAIRWRSEAARHGESQMKDYFIRAQEPQYYDRMMLVAEKSFAGIIKLGERIEEGIKNGTIINLEALQATNKALQSGGMAEN</sequence>
<keyword evidence="4" id="KW-1185">Reference proteome</keyword>
<dbReference type="InterPro" id="IPR005162">
    <property type="entry name" value="Retrotrans_gag_dom"/>
</dbReference>
<feature type="domain" description="Retrotransposon gag" evidence="2">
    <location>
        <begin position="236"/>
        <end position="316"/>
    </location>
</feature>
<proteinExistence type="predicted"/>
<dbReference type="EMBL" id="JBJKTR010000001">
    <property type="protein sequence ID" value="KAL3379916.1"/>
    <property type="molecule type" value="Genomic_DNA"/>
</dbReference>